<accession>A0A392QTD0</accession>
<organism evidence="2 3">
    <name type="scientific">Trifolium medium</name>
    <dbReference type="NCBI Taxonomy" id="97028"/>
    <lineage>
        <taxon>Eukaryota</taxon>
        <taxon>Viridiplantae</taxon>
        <taxon>Streptophyta</taxon>
        <taxon>Embryophyta</taxon>
        <taxon>Tracheophyta</taxon>
        <taxon>Spermatophyta</taxon>
        <taxon>Magnoliopsida</taxon>
        <taxon>eudicotyledons</taxon>
        <taxon>Gunneridae</taxon>
        <taxon>Pentapetalae</taxon>
        <taxon>rosids</taxon>
        <taxon>fabids</taxon>
        <taxon>Fabales</taxon>
        <taxon>Fabaceae</taxon>
        <taxon>Papilionoideae</taxon>
        <taxon>50 kb inversion clade</taxon>
        <taxon>NPAAA clade</taxon>
        <taxon>Hologalegina</taxon>
        <taxon>IRL clade</taxon>
        <taxon>Trifolieae</taxon>
        <taxon>Trifolium</taxon>
    </lineage>
</organism>
<comment type="caution">
    <text evidence="2">The sequence shown here is derived from an EMBL/GenBank/DDBJ whole genome shotgun (WGS) entry which is preliminary data.</text>
</comment>
<dbReference type="Proteomes" id="UP000265520">
    <property type="component" value="Unassembled WGS sequence"/>
</dbReference>
<dbReference type="EMBL" id="LXQA010160540">
    <property type="protein sequence ID" value="MCI27631.1"/>
    <property type="molecule type" value="Genomic_DNA"/>
</dbReference>
<evidence type="ECO:0000256" key="1">
    <source>
        <dbReference type="SAM" id="MobiDB-lite"/>
    </source>
</evidence>
<feature type="region of interest" description="Disordered" evidence="1">
    <location>
        <begin position="72"/>
        <end position="99"/>
    </location>
</feature>
<keyword evidence="3" id="KW-1185">Reference proteome</keyword>
<name>A0A392QTD0_9FABA</name>
<proteinExistence type="predicted"/>
<evidence type="ECO:0000313" key="3">
    <source>
        <dbReference type="Proteomes" id="UP000265520"/>
    </source>
</evidence>
<dbReference type="AlphaFoldDB" id="A0A392QTD0"/>
<protein>
    <submittedName>
        <fullName evidence="2">Auxin response factor 19-like</fullName>
    </submittedName>
</protein>
<evidence type="ECO:0000313" key="2">
    <source>
        <dbReference type="EMBL" id="MCI27631.1"/>
    </source>
</evidence>
<feature type="non-terminal residue" evidence="2">
    <location>
        <position position="99"/>
    </location>
</feature>
<reference evidence="2 3" key="1">
    <citation type="journal article" date="2018" name="Front. Plant Sci.">
        <title>Red Clover (Trifolium pratense) and Zigzag Clover (T. medium) - A Picture of Genomic Similarities and Differences.</title>
        <authorList>
            <person name="Dluhosova J."/>
            <person name="Istvanek J."/>
            <person name="Nedelnik J."/>
            <person name="Repkova J."/>
        </authorList>
    </citation>
    <scope>NUCLEOTIDE SEQUENCE [LARGE SCALE GENOMIC DNA]</scope>
    <source>
        <strain evidence="3">cv. 10/8</strain>
        <tissue evidence="2">Leaf</tissue>
    </source>
</reference>
<sequence>MSLAQWMNIQQNPTLASSLQPNHMPSMSGSVLQNLPGADIANQLGFSTQQSSQSNTVAFNAPGILLTPQQLDHLQKLPSTSSGLGTVVQPEQQHSRQNL</sequence>